<dbReference type="InterPro" id="IPR029412">
    <property type="entry name" value="CEP19"/>
</dbReference>
<dbReference type="GO" id="GO:0030030">
    <property type="term" value="P:cell projection organization"/>
    <property type="evidence" value="ECO:0007669"/>
    <property type="project" value="UniProtKB-KW"/>
</dbReference>
<evidence type="ECO:0000256" key="5">
    <source>
        <dbReference type="ARBA" id="ARBA00022015"/>
    </source>
</evidence>
<keyword evidence="9" id="KW-0206">Cytoskeleton</keyword>
<evidence type="ECO:0000256" key="8">
    <source>
        <dbReference type="ARBA" id="ARBA00023069"/>
    </source>
</evidence>
<evidence type="ECO:0000256" key="9">
    <source>
        <dbReference type="ARBA" id="ARBA00023212"/>
    </source>
</evidence>
<keyword evidence="7" id="KW-0970">Cilium biogenesis/degradation</keyword>
<evidence type="ECO:0000256" key="10">
    <source>
        <dbReference type="ARBA" id="ARBA00023273"/>
    </source>
</evidence>
<feature type="compositionally biased region" description="Basic and acidic residues" evidence="11">
    <location>
        <begin position="93"/>
        <end position="108"/>
    </location>
</feature>
<evidence type="ECO:0000313" key="12">
    <source>
        <dbReference type="EMBL" id="KAL1123220.1"/>
    </source>
</evidence>
<comment type="subcellular location">
    <subcellularLocation>
        <location evidence="2">Cytoplasm</location>
        <location evidence="2">Cytoskeleton</location>
        <location evidence="2">Cilium basal body</location>
    </subcellularLocation>
    <subcellularLocation>
        <location evidence="1">Cytoplasm</location>
        <location evidence="1">Cytoskeleton</location>
        <location evidence="1">Microtubule organizing center</location>
        <location evidence="1">Centrosome</location>
        <location evidence="1">Centriole</location>
    </subcellularLocation>
    <subcellularLocation>
        <location evidence="3">Cytoplasm</location>
        <location evidence="3">Cytoskeleton</location>
        <location evidence="3">Spindle</location>
    </subcellularLocation>
</comment>
<evidence type="ECO:0000256" key="4">
    <source>
        <dbReference type="ARBA" id="ARBA00009371"/>
    </source>
</evidence>
<dbReference type="EMBL" id="JBFDAA010000012">
    <property type="protein sequence ID" value="KAL1123220.1"/>
    <property type="molecule type" value="Genomic_DNA"/>
</dbReference>
<keyword evidence="8" id="KW-0969">Cilium</keyword>
<evidence type="ECO:0000256" key="2">
    <source>
        <dbReference type="ARBA" id="ARBA00004120"/>
    </source>
</evidence>
<reference evidence="12 13" key="1">
    <citation type="submission" date="2024-07" db="EMBL/GenBank/DDBJ databases">
        <title>Chromosome-level genome assembly of the water stick insect Ranatra chinensis (Heteroptera: Nepidae).</title>
        <authorList>
            <person name="Liu X."/>
        </authorList>
    </citation>
    <scope>NUCLEOTIDE SEQUENCE [LARGE SCALE GENOMIC DNA]</scope>
    <source>
        <strain evidence="12">Cailab_2021Rc</strain>
        <tissue evidence="12">Muscle</tissue>
    </source>
</reference>
<evidence type="ECO:0000256" key="7">
    <source>
        <dbReference type="ARBA" id="ARBA00022794"/>
    </source>
</evidence>
<accession>A0ABD0Y768</accession>
<evidence type="ECO:0000256" key="11">
    <source>
        <dbReference type="SAM" id="MobiDB-lite"/>
    </source>
</evidence>
<name>A0ABD0Y768_9HEMI</name>
<dbReference type="AlphaFoldDB" id="A0ABD0Y768"/>
<organism evidence="12 13">
    <name type="scientific">Ranatra chinensis</name>
    <dbReference type="NCBI Taxonomy" id="642074"/>
    <lineage>
        <taxon>Eukaryota</taxon>
        <taxon>Metazoa</taxon>
        <taxon>Ecdysozoa</taxon>
        <taxon>Arthropoda</taxon>
        <taxon>Hexapoda</taxon>
        <taxon>Insecta</taxon>
        <taxon>Pterygota</taxon>
        <taxon>Neoptera</taxon>
        <taxon>Paraneoptera</taxon>
        <taxon>Hemiptera</taxon>
        <taxon>Heteroptera</taxon>
        <taxon>Panheteroptera</taxon>
        <taxon>Nepomorpha</taxon>
        <taxon>Nepidae</taxon>
        <taxon>Ranatrinae</taxon>
        <taxon>Ranatra</taxon>
    </lineage>
</organism>
<sequence length="150" mass="17347">MLLGRKCGVRLEPPALVVVYYDTTTRKLRERIMPVRMGLFGPTSQAVNLIAQDFKIRHQQILELVPESTLERMLRIIVAHLEGEPLEAILQKEQQKKKSEEIGQEKNKNEKKKNEKKKAAQEEEDMDTDLEMDDAEIPLDKIDSGDDSFW</sequence>
<dbReference type="Pfam" id="PF14933">
    <property type="entry name" value="CEP19"/>
    <property type="match status" value="1"/>
</dbReference>
<dbReference type="PANTHER" id="PTHR31539">
    <property type="entry name" value="CENTROSOMAL PROTEIN OF 19K CEP19"/>
    <property type="match status" value="1"/>
</dbReference>
<evidence type="ECO:0000256" key="6">
    <source>
        <dbReference type="ARBA" id="ARBA00022490"/>
    </source>
</evidence>
<dbReference type="GO" id="GO:0005819">
    <property type="term" value="C:spindle"/>
    <property type="evidence" value="ECO:0007669"/>
    <property type="project" value="UniProtKB-SubCell"/>
</dbReference>
<keyword evidence="10" id="KW-0966">Cell projection</keyword>
<feature type="region of interest" description="Disordered" evidence="11">
    <location>
        <begin position="90"/>
        <end position="150"/>
    </location>
</feature>
<comment type="similarity">
    <text evidence="4">Belongs to the CEP19 family.</text>
</comment>
<protein>
    <recommendedName>
        <fullName evidence="5">Centrosomal protein of 19 kDa</fullName>
    </recommendedName>
</protein>
<proteinExistence type="inferred from homology"/>
<gene>
    <name evidence="12" type="ORF">AAG570_002307</name>
</gene>
<feature type="compositionally biased region" description="Acidic residues" evidence="11">
    <location>
        <begin position="122"/>
        <end position="137"/>
    </location>
</feature>
<keyword evidence="6" id="KW-0963">Cytoplasm</keyword>
<evidence type="ECO:0000313" key="13">
    <source>
        <dbReference type="Proteomes" id="UP001558652"/>
    </source>
</evidence>
<dbReference type="GO" id="GO:0005814">
    <property type="term" value="C:centriole"/>
    <property type="evidence" value="ECO:0007669"/>
    <property type="project" value="UniProtKB-SubCell"/>
</dbReference>
<evidence type="ECO:0000256" key="1">
    <source>
        <dbReference type="ARBA" id="ARBA00004114"/>
    </source>
</evidence>
<dbReference type="PANTHER" id="PTHR31539:SF1">
    <property type="entry name" value="CENTROSOMAL PROTEIN OF 19 KDA"/>
    <property type="match status" value="1"/>
</dbReference>
<comment type="caution">
    <text evidence="12">The sequence shown here is derived from an EMBL/GenBank/DDBJ whole genome shotgun (WGS) entry which is preliminary data.</text>
</comment>
<evidence type="ECO:0000256" key="3">
    <source>
        <dbReference type="ARBA" id="ARBA00004186"/>
    </source>
</evidence>
<dbReference type="Proteomes" id="UP001558652">
    <property type="component" value="Unassembled WGS sequence"/>
</dbReference>
<keyword evidence="13" id="KW-1185">Reference proteome</keyword>